<evidence type="ECO:0000313" key="2">
    <source>
        <dbReference type="Proteomes" id="UP000793456"/>
    </source>
</evidence>
<protein>
    <submittedName>
        <fullName evidence="1">Uncharacterized protein</fullName>
    </submittedName>
</protein>
<comment type="caution">
    <text evidence="1">The sequence shown here is derived from an EMBL/GenBank/DDBJ whole genome shotgun (WGS) entry which is preliminary data.</text>
</comment>
<organism evidence="1 2">
    <name type="scientific">Larimichthys crocea</name>
    <name type="common">Large yellow croaker</name>
    <name type="synonym">Pseudosciaena crocea</name>
    <dbReference type="NCBI Taxonomy" id="215358"/>
    <lineage>
        <taxon>Eukaryota</taxon>
        <taxon>Metazoa</taxon>
        <taxon>Chordata</taxon>
        <taxon>Craniata</taxon>
        <taxon>Vertebrata</taxon>
        <taxon>Euteleostomi</taxon>
        <taxon>Actinopterygii</taxon>
        <taxon>Neopterygii</taxon>
        <taxon>Teleostei</taxon>
        <taxon>Neoteleostei</taxon>
        <taxon>Acanthomorphata</taxon>
        <taxon>Eupercaria</taxon>
        <taxon>Sciaenidae</taxon>
        <taxon>Larimichthys</taxon>
    </lineage>
</organism>
<reference evidence="1" key="1">
    <citation type="submission" date="2018-11" db="EMBL/GenBank/DDBJ databases">
        <title>The sequence and de novo assembly of Larimichthys crocea genome using PacBio and Hi-C technologies.</title>
        <authorList>
            <person name="Xu P."/>
            <person name="Chen B."/>
            <person name="Zhou Z."/>
            <person name="Ke Q."/>
            <person name="Wu Y."/>
            <person name="Bai H."/>
            <person name="Pu F."/>
        </authorList>
    </citation>
    <scope>NUCLEOTIDE SEQUENCE</scope>
    <source>
        <tissue evidence="1">Muscle</tissue>
    </source>
</reference>
<dbReference type="Proteomes" id="UP000793456">
    <property type="component" value="Chromosome XX"/>
</dbReference>
<gene>
    <name evidence="1" type="ORF">E3U43_004678</name>
</gene>
<name>A0ACD3QEA2_LARCR</name>
<proteinExistence type="predicted"/>
<dbReference type="EMBL" id="CM011693">
    <property type="protein sequence ID" value="TMS05428.1"/>
    <property type="molecule type" value="Genomic_DNA"/>
</dbReference>
<keyword evidence="2" id="KW-1185">Reference proteome</keyword>
<evidence type="ECO:0000313" key="1">
    <source>
        <dbReference type="EMBL" id="TMS05428.1"/>
    </source>
</evidence>
<accession>A0ACD3QEA2</accession>
<sequence length="285" mass="32060">MFALRTSSHVTLLCDHALRGGDRKACGRVGSVKSRMHLNSIVSNSSSVGGDSWTQSLSKMPLHMNVVAAGADLDTVFSGCLFDRLLEMEMNQDNMQRKPVRLIAAACNNLGIGKDGKVPWNLPCEFQYFMSTITRVSRPGKMNMMVWGKQCWFSHPKTSFPMANMMHVVLSTKLDTVPDHAHFLCQDFESAVRLAAQPPLADLIDTVWVVGGTRVYKDALKHPWCDLVYLTHVMADFDCDVFFPEFDRGLFKLQERFPDVPSGIQEENGIKYKCQVFKREMSDAV</sequence>